<keyword evidence="6 8" id="KW-0472">Membrane</keyword>
<feature type="coiled-coil region" evidence="7">
    <location>
        <begin position="296"/>
        <end position="351"/>
    </location>
</feature>
<evidence type="ECO:0000313" key="12">
    <source>
        <dbReference type="Proteomes" id="UP000008544"/>
    </source>
</evidence>
<keyword evidence="3" id="KW-1003">Cell membrane</keyword>
<keyword evidence="12" id="KW-1185">Reference proteome</keyword>
<evidence type="ECO:0000259" key="9">
    <source>
        <dbReference type="Pfam" id="PF02706"/>
    </source>
</evidence>
<proteinExistence type="inferred from homology"/>
<evidence type="ECO:0000256" key="5">
    <source>
        <dbReference type="ARBA" id="ARBA00022989"/>
    </source>
</evidence>
<keyword evidence="4 8" id="KW-0812">Transmembrane</keyword>
<accession>B1I5B3</accession>
<keyword evidence="7" id="KW-0175">Coiled coil</keyword>
<feature type="transmembrane region" description="Helical" evidence="8">
    <location>
        <begin position="387"/>
        <end position="407"/>
    </location>
</feature>
<evidence type="ECO:0000256" key="2">
    <source>
        <dbReference type="ARBA" id="ARBA00006683"/>
    </source>
</evidence>
<organism evidence="11 12">
    <name type="scientific">Desulforudis audaxviator (strain MP104C)</name>
    <dbReference type="NCBI Taxonomy" id="477974"/>
    <lineage>
        <taxon>Bacteria</taxon>
        <taxon>Bacillati</taxon>
        <taxon>Bacillota</taxon>
        <taxon>Clostridia</taxon>
        <taxon>Thermoanaerobacterales</taxon>
        <taxon>Candidatus Desulforudaceae</taxon>
        <taxon>Candidatus Desulforudis</taxon>
    </lineage>
</organism>
<gene>
    <name evidence="11" type="ordered locus">Daud_1663</name>
</gene>
<feature type="domain" description="Polysaccharide chain length determinant N-terminal" evidence="9">
    <location>
        <begin position="19"/>
        <end position="116"/>
    </location>
</feature>
<dbReference type="eggNOG" id="COG3206">
    <property type="taxonomic scope" value="Bacteria"/>
</dbReference>
<feature type="domain" description="Tyrosine-protein kinase G-rich" evidence="10">
    <location>
        <begin position="333"/>
        <end position="406"/>
    </location>
</feature>
<dbReference type="HOGENOM" id="CLU_049861_0_0_9"/>
<evidence type="ECO:0000256" key="4">
    <source>
        <dbReference type="ARBA" id="ARBA00022692"/>
    </source>
</evidence>
<dbReference type="InterPro" id="IPR032807">
    <property type="entry name" value="GNVR"/>
</dbReference>
<evidence type="ECO:0000313" key="11">
    <source>
        <dbReference type="EMBL" id="ACA60164.1"/>
    </source>
</evidence>
<dbReference type="PANTHER" id="PTHR32309">
    <property type="entry name" value="TYROSINE-PROTEIN KINASE"/>
    <property type="match status" value="1"/>
</dbReference>
<dbReference type="EMBL" id="CP000860">
    <property type="protein sequence ID" value="ACA60164.1"/>
    <property type="molecule type" value="Genomic_DNA"/>
</dbReference>
<protein>
    <submittedName>
        <fullName evidence="11">Lipopolysaccharide biosynthesis</fullName>
    </submittedName>
</protein>
<dbReference type="InterPro" id="IPR003856">
    <property type="entry name" value="LPS_length_determ_N"/>
</dbReference>
<sequence>MNEQQKNGPQRPAFTEDVIDLRAYFKVLHKWRKVIALGTFLAVLTSGILSFFILQPVYEAKTLLMVTQAADRQRVVEQDGLEGVVGTLSRIPVMTMNTYLGQIKSEALMDRVIAKLGLDRALYEPRHLLEMVDASVIKDANLIEVRVRHTDPVLARDIANAINTEYLLMLSDKNEEQMARSVDFLERQRDEALARLDEAQGKLKEFEAQPRSVAVLEAEFTQKSEDLARYKSRLNTAVIELQQISAGVARMQEELNATPQTISVERSTDEGVVTAREPNPVYATLSERLSERKAAQAEKEAEVQALTQLIAGLEGETSVLLAELTTKRAGLDRLRDEVNRLDATANLLAQKVTETQIARSIDLGQTSVVVVSPANTPTTPVKPNKKLNMAVALVLGLMVFVGLAFVLEHLDYTIKNPEDVERHLELPVLGVVPAVDARAAQRSTY</sequence>
<dbReference type="STRING" id="477974.Daud_1663"/>
<dbReference type="KEGG" id="dau:Daud_1663"/>
<dbReference type="Pfam" id="PF02706">
    <property type="entry name" value="Wzz"/>
    <property type="match status" value="1"/>
</dbReference>
<dbReference type="GO" id="GO:0005886">
    <property type="term" value="C:plasma membrane"/>
    <property type="evidence" value="ECO:0007669"/>
    <property type="project" value="UniProtKB-SubCell"/>
</dbReference>
<evidence type="ECO:0000256" key="1">
    <source>
        <dbReference type="ARBA" id="ARBA00004651"/>
    </source>
</evidence>
<reference evidence="12" key="1">
    <citation type="submission" date="2007-10" db="EMBL/GenBank/DDBJ databases">
        <title>Complete sequence of chromosome of Desulforudis audaxviator MP104C.</title>
        <authorList>
            <person name="Copeland A."/>
            <person name="Lucas S."/>
            <person name="Lapidus A."/>
            <person name="Barry K."/>
            <person name="Glavina del Rio T."/>
            <person name="Dalin E."/>
            <person name="Tice H."/>
            <person name="Bruce D."/>
            <person name="Pitluck S."/>
            <person name="Lowry S.R."/>
            <person name="Larimer F."/>
            <person name="Land M.L."/>
            <person name="Hauser L."/>
            <person name="Kyrpides N."/>
            <person name="Ivanova N.N."/>
            <person name="Richardson P."/>
        </authorList>
    </citation>
    <scope>NUCLEOTIDE SEQUENCE [LARGE SCALE GENOMIC DNA]</scope>
    <source>
        <strain evidence="12">MP104C</strain>
    </source>
</reference>
<feature type="transmembrane region" description="Helical" evidence="8">
    <location>
        <begin position="34"/>
        <end position="54"/>
    </location>
</feature>
<evidence type="ECO:0000256" key="8">
    <source>
        <dbReference type="SAM" id="Phobius"/>
    </source>
</evidence>
<evidence type="ECO:0000259" key="10">
    <source>
        <dbReference type="Pfam" id="PF13807"/>
    </source>
</evidence>
<reference evidence="11 12" key="2">
    <citation type="journal article" date="2008" name="Science">
        <title>Environmental genomics reveals a single-species ecosystem deep within Earth.</title>
        <authorList>
            <person name="Chivian D."/>
            <person name="Brodie E.L."/>
            <person name="Alm E.J."/>
            <person name="Culley D.E."/>
            <person name="Dehal P.S."/>
            <person name="Desantis T.Z."/>
            <person name="Gihring T.M."/>
            <person name="Lapidus A."/>
            <person name="Lin L.H."/>
            <person name="Lowry S.R."/>
            <person name="Moser D.P."/>
            <person name="Richardson P.M."/>
            <person name="Southam G."/>
            <person name="Wanger G."/>
            <person name="Pratt L.M."/>
            <person name="Andersen G.L."/>
            <person name="Hazen T.C."/>
            <person name="Brockman F.J."/>
            <person name="Arkin A.P."/>
            <person name="Onstott T.C."/>
        </authorList>
    </citation>
    <scope>NUCLEOTIDE SEQUENCE [LARGE SCALE GENOMIC DNA]</scope>
    <source>
        <strain evidence="11 12">MP104C</strain>
    </source>
</reference>
<dbReference type="PANTHER" id="PTHR32309:SF13">
    <property type="entry name" value="FERRIC ENTEROBACTIN TRANSPORT PROTEIN FEPE"/>
    <property type="match status" value="1"/>
</dbReference>
<dbReference type="OrthoDB" id="2360475at2"/>
<feature type="coiled-coil region" evidence="7">
    <location>
        <begin position="175"/>
        <end position="209"/>
    </location>
</feature>
<comment type="subcellular location">
    <subcellularLocation>
        <location evidence="1">Cell membrane</location>
        <topology evidence="1">Multi-pass membrane protein</topology>
    </subcellularLocation>
</comment>
<dbReference type="Proteomes" id="UP000008544">
    <property type="component" value="Chromosome"/>
</dbReference>
<dbReference type="RefSeq" id="WP_012302745.1">
    <property type="nucleotide sequence ID" value="NC_010424.1"/>
</dbReference>
<evidence type="ECO:0000256" key="7">
    <source>
        <dbReference type="SAM" id="Coils"/>
    </source>
</evidence>
<dbReference type="InterPro" id="IPR050445">
    <property type="entry name" value="Bact_polysacc_biosynth/exp"/>
</dbReference>
<dbReference type="Pfam" id="PF13807">
    <property type="entry name" value="GNVR"/>
    <property type="match status" value="1"/>
</dbReference>
<dbReference type="GO" id="GO:0004713">
    <property type="term" value="F:protein tyrosine kinase activity"/>
    <property type="evidence" value="ECO:0007669"/>
    <property type="project" value="TreeGrafter"/>
</dbReference>
<evidence type="ECO:0000256" key="3">
    <source>
        <dbReference type="ARBA" id="ARBA00022475"/>
    </source>
</evidence>
<keyword evidence="5 8" id="KW-1133">Transmembrane helix</keyword>
<comment type="similarity">
    <text evidence="2">Belongs to the CpsC/CapA family.</text>
</comment>
<name>B1I5B3_DESAP</name>
<dbReference type="AlphaFoldDB" id="B1I5B3"/>
<evidence type="ECO:0000256" key="6">
    <source>
        <dbReference type="ARBA" id="ARBA00023136"/>
    </source>
</evidence>